<sequence>MKRALAERAKQSHSPTPASPRQHPYTHSNTASTTTTTTTKTTPPTTPPRKIPRTKKRQRPSSPLPSSSSSESEEEEEEPKNAFYLKHQNSALSSELMKYKHNVKDLHRTIKEKQTSWGIIEEELRELECIWKEMETVVQIGIKQLVLGDEANATKPQDEGGGTKTSSSKPPSKKIKIAQDVDYTLLILELLTKLSQSSSSTKEEEEEDEITNFTQNTKQRATSFRNALFYFFNQVLTKKEDVEMLPIQSTTQPKVEEAEVEAPPPKPKPKKRGRPPRRPKKEEEEVETPPPPATALPVDEIVPPLPPPPPSISEETDLSTKPFLISLLYKHISVLTCEKTKQECVIQELMQQKEEAVSNEWKVRRGLYRIASGRMNIKEVLKAVEKGDGASIEQWFETTSTKNPGVFSPSSTDNSTTNLDASNLANTHHPTSATTTPSSASADATALQTNTNDNTAISQLNKQVQDLKEIAESRQKHIQELLKEREEHSKRINALVCSNPTAAETNKTDANELSEEDVKRSTYFIDLSSKLVSAERQIQEWKDKNKQMKERWAVTKGDLEHTQKTIVEMEQKHFRRWKVLTDSLAELGNSGGTNDAEEDNVLSTTTPNQLHNGEKNEEERALSATIMSNFRELTANANKTVELQHKLRQALEGARQVEMLRASLVDSHKMNESLQTKLDELRAKNAKFVAEKSAARASDSSLGGGGSLSGSGGSGSSSRGGGDHSSSSHRSSSSGSGGSSAMVEKLQRDNRRLKKELVAALGSKDSARSKQERAEKERDSLMKTNARVLKQSSEKDDMNQKSLSTILHLKSVTEELIQEKEILERKAKDAQQLALAARLAANAKDRVEEEALRQKEIAEEQLLDSQKQLRSVMEDKDQADGRLSQSKSQMISLVKELSAARQRCDELATASTTNEEEKQRLLESLAITKKEAAEAVKKAAASAASSSGRGVSSGGGRGGGGGGNSEFTAEQLTTQVKVLKSRLACPVCNDRDKKCILLRCRHMFCHQCVDKNIKVSDEI</sequence>
<dbReference type="GO" id="GO:0033503">
    <property type="term" value="C:HULC complex"/>
    <property type="evidence" value="ECO:0007669"/>
    <property type="project" value="TreeGrafter"/>
</dbReference>
<feature type="compositionally biased region" description="Polar residues" evidence="8">
    <location>
        <begin position="601"/>
        <end position="611"/>
    </location>
</feature>
<evidence type="ECO:0000256" key="7">
    <source>
        <dbReference type="SAM" id="Coils"/>
    </source>
</evidence>
<comment type="subcellular location">
    <subcellularLocation>
        <location evidence="1 6">Nucleus</location>
    </subcellularLocation>
</comment>
<feature type="compositionally biased region" description="Low complexity" evidence="8">
    <location>
        <begin position="60"/>
        <end position="70"/>
    </location>
</feature>
<feature type="compositionally biased region" description="Basic and acidic residues" evidence="8">
    <location>
        <begin position="765"/>
        <end position="781"/>
    </location>
</feature>
<dbReference type="InterPro" id="IPR013083">
    <property type="entry name" value="Znf_RING/FYVE/PHD"/>
</dbReference>
<gene>
    <name evidence="9" type="ORF">DBRI00130_LOCUS27193</name>
</gene>
<keyword evidence="6" id="KW-0833">Ubl conjugation pathway</keyword>
<evidence type="ECO:0000313" key="9">
    <source>
        <dbReference type="EMBL" id="CAE4630627.1"/>
    </source>
</evidence>
<feature type="compositionally biased region" description="Polar residues" evidence="8">
    <location>
        <begin position="401"/>
        <end position="424"/>
    </location>
</feature>
<feature type="region of interest" description="Disordered" evidence="8">
    <location>
        <begin position="940"/>
        <end position="967"/>
    </location>
</feature>
<dbReference type="GO" id="GO:0016567">
    <property type="term" value="P:protein ubiquitination"/>
    <property type="evidence" value="ECO:0007669"/>
    <property type="project" value="UniProtKB-UniRule"/>
</dbReference>
<feature type="coiled-coil region" evidence="7">
    <location>
        <begin position="664"/>
        <end position="691"/>
    </location>
</feature>
<dbReference type="GO" id="GO:0061630">
    <property type="term" value="F:ubiquitin protein ligase activity"/>
    <property type="evidence" value="ECO:0007669"/>
    <property type="project" value="UniProtKB-EC"/>
</dbReference>
<feature type="region of interest" description="Disordered" evidence="8">
    <location>
        <begin position="1"/>
        <end position="80"/>
    </location>
</feature>
<evidence type="ECO:0000256" key="5">
    <source>
        <dbReference type="ARBA" id="ARBA00023242"/>
    </source>
</evidence>
<reference evidence="9" key="1">
    <citation type="submission" date="2021-01" db="EMBL/GenBank/DDBJ databases">
        <authorList>
            <person name="Corre E."/>
            <person name="Pelletier E."/>
            <person name="Niang G."/>
            <person name="Scheremetjew M."/>
            <person name="Finn R."/>
            <person name="Kale V."/>
            <person name="Holt S."/>
            <person name="Cochrane G."/>
            <person name="Meng A."/>
            <person name="Brown T."/>
            <person name="Cohen L."/>
        </authorList>
    </citation>
    <scope>NUCLEOTIDE SEQUENCE</scope>
    <source>
        <strain evidence="9">GSO104</strain>
    </source>
</reference>
<dbReference type="EC" id="2.3.2.27" evidence="6"/>
<feature type="compositionally biased region" description="Gly residues" evidence="8">
    <location>
        <begin position="951"/>
        <end position="964"/>
    </location>
</feature>
<feature type="region of interest" description="Disordered" evidence="8">
    <location>
        <begin position="153"/>
        <end position="174"/>
    </location>
</feature>
<protein>
    <recommendedName>
        <fullName evidence="6">E3 ubiquitin protein ligase</fullName>
        <ecNumber evidence="6">2.3.2.27</ecNumber>
    </recommendedName>
</protein>
<feature type="compositionally biased region" description="Low complexity" evidence="8">
    <location>
        <begin position="724"/>
        <end position="734"/>
    </location>
</feature>
<feature type="compositionally biased region" description="Basic and acidic residues" evidence="8">
    <location>
        <begin position="1"/>
        <end position="10"/>
    </location>
</feature>
<dbReference type="PROSITE" id="PS00518">
    <property type="entry name" value="ZF_RING_1"/>
    <property type="match status" value="1"/>
</dbReference>
<dbReference type="InterPro" id="IPR013956">
    <property type="entry name" value="E3_ubiquit_lig_Bre1"/>
</dbReference>
<feature type="compositionally biased region" description="Gly residues" evidence="8">
    <location>
        <begin position="702"/>
        <end position="720"/>
    </location>
</feature>
<dbReference type="GO" id="GO:0008270">
    <property type="term" value="F:zinc ion binding"/>
    <property type="evidence" value="ECO:0007669"/>
    <property type="project" value="UniProtKB-KW"/>
</dbReference>
<keyword evidence="4 6" id="KW-0862">Zinc</keyword>
<feature type="region of interest" description="Disordered" evidence="8">
    <location>
        <begin position="588"/>
        <end position="615"/>
    </location>
</feature>
<evidence type="ECO:0000256" key="4">
    <source>
        <dbReference type="ARBA" id="ARBA00022833"/>
    </source>
</evidence>
<keyword evidence="3 6" id="KW-0863">Zinc-finger</keyword>
<feature type="compositionally biased region" description="Low complexity" evidence="8">
    <location>
        <begin position="425"/>
        <end position="444"/>
    </location>
</feature>
<dbReference type="EMBL" id="HBNS01034800">
    <property type="protein sequence ID" value="CAE4630627.1"/>
    <property type="molecule type" value="Transcribed_RNA"/>
</dbReference>
<evidence type="ECO:0000256" key="6">
    <source>
        <dbReference type="RuleBase" id="RU365038"/>
    </source>
</evidence>
<keyword evidence="5 6" id="KW-0539">Nucleus</keyword>
<dbReference type="GO" id="GO:0006325">
    <property type="term" value="P:chromatin organization"/>
    <property type="evidence" value="ECO:0007669"/>
    <property type="project" value="UniProtKB-KW"/>
</dbReference>
<dbReference type="SUPFAM" id="SSF57850">
    <property type="entry name" value="RING/U-box"/>
    <property type="match status" value="1"/>
</dbReference>
<organism evidence="9">
    <name type="scientific">Ditylum brightwellii</name>
    <dbReference type="NCBI Taxonomy" id="49249"/>
    <lineage>
        <taxon>Eukaryota</taxon>
        <taxon>Sar</taxon>
        <taxon>Stramenopiles</taxon>
        <taxon>Ochrophyta</taxon>
        <taxon>Bacillariophyta</taxon>
        <taxon>Mediophyceae</taxon>
        <taxon>Lithodesmiophycidae</taxon>
        <taxon>Lithodesmiales</taxon>
        <taxon>Lithodesmiaceae</taxon>
        <taxon>Ditylum</taxon>
    </lineage>
</organism>
<evidence type="ECO:0000256" key="1">
    <source>
        <dbReference type="ARBA" id="ARBA00004123"/>
    </source>
</evidence>
<dbReference type="Gene3D" id="3.30.40.10">
    <property type="entry name" value="Zinc/RING finger domain, C3HC4 (zinc finger)"/>
    <property type="match status" value="1"/>
</dbReference>
<evidence type="ECO:0000256" key="8">
    <source>
        <dbReference type="SAM" id="MobiDB-lite"/>
    </source>
</evidence>
<comment type="pathway">
    <text evidence="6">Protein modification; protein ubiquitination.</text>
</comment>
<keyword evidence="2 6" id="KW-0479">Metal-binding</keyword>
<keyword evidence="6" id="KW-0808">Transferase</keyword>
<name>A0A7S4W7M2_9STRA</name>
<feature type="region of interest" description="Disordered" evidence="8">
    <location>
        <begin position="693"/>
        <end position="801"/>
    </location>
</feature>
<dbReference type="PANTHER" id="PTHR23163">
    <property type="entry name" value="RING FINGER PROTEIN-RELATED"/>
    <property type="match status" value="1"/>
</dbReference>
<evidence type="ECO:0000256" key="3">
    <source>
        <dbReference type="ARBA" id="ARBA00022771"/>
    </source>
</evidence>
<keyword evidence="6" id="KW-0156">Chromatin regulator</keyword>
<accession>A0A7S4W7M2</accession>
<comment type="similarity">
    <text evidence="6">Belongs to the BRE1 family.</text>
</comment>
<feature type="region of interest" description="Disordered" evidence="8">
    <location>
        <begin position="249"/>
        <end position="316"/>
    </location>
</feature>
<feature type="coiled-coil region" evidence="7">
    <location>
        <begin position="524"/>
        <end position="551"/>
    </location>
</feature>
<evidence type="ECO:0000256" key="2">
    <source>
        <dbReference type="ARBA" id="ARBA00022723"/>
    </source>
</evidence>
<feature type="compositionally biased region" description="Basic residues" evidence="8">
    <location>
        <begin position="267"/>
        <end position="279"/>
    </location>
</feature>
<feature type="coiled-coil region" evidence="7">
    <location>
        <begin position="457"/>
        <end position="498"/>
    </location>
</feature>
<proteinExistence type="inferred from homology"/>
<dbReference type="UniPathway" id="UPA00143"/>
<dbReference type="AlphaFoldDB" id="A0A7S4W7M2"/>
<feature type="compositionally biased region" description="Low complexity" evidence="8">
    <location>
        <begin position="33"/>
        <end position="43"/>
    </location>
</feature>
<feature type="compositionally biased region" description="Low complexity" evidence="8">
    <location>
        <begin position="940"/>
        <end position="950"/>
    </location>
</feature>
<feature type="compositionally biased region" description="Basic residues" evidence="8">
    <location>
        <begin position="50"/>
        <end position="59"/>
    </location>
</feature>
<comment type="catalytic activity">
    <reaction evidence="6">
        <text>S-ubiquitinyl-[E2 ubiquitin-conjugating enzyme]-L-cysteine + [acceptor protein]-L-lysine = [E2 ubiquitin-conjugating enzyme]-L-cysteine + N(6)-ubiquitinyl-[acceptor protein]-L-lysine.</text>
        <dbReference type="EC" id="2.3.2.27"/>
    </reaction>
</comment>
<dbReference type="GO" id="GO:0005634">
    <property type="term" value="C:nucleus"/>
    <property type="evidence" value="ECO:0007669"/>
    <property type="project" value="UniProtKB-SubCell"/>
</dbReference>
<dbReference type="PANTHER" id="PTHR23163:SF0">
    <property type="entry name" value="E3 UBIQUITIN-PROTEIN LIGASE BRE1"/>
    <property type="match status" value="1"/>
</dbReference>
<dbReference type="InterPro" id="IPR017907">
    <property type="entry name" value="Znf_RING_CS"/>
</dbReference>
<feature type="region of interest" description="Disordered" evidence="8">
    <location>
        <begin position="401"/>
        <end position="444"/>
    </location>
</feature>
<keyword evidence="6 7" id="KW-0175">Coiled coil</keyword>